<feature type="region of interest" description="Disordered" evidence="2">
    <location>
        <begin position="228"/>
        <end position="248"/>
    </location>
</feature>
<feature type="region of interest" description="Disordered" evidence="2">
    <location>
        <begin position="618"/>
        <end position="663"/>
    </location>
</feature>
<gene>
    <name evidence="3" type="ORF">Cvel_17544</name>
</gene>
<organism evidence="3">
    <name type="scientific">Chromera velia CCMP2878</name>
    <dbReference type="NCBI Taxonomy" id="1169474"/>
    <lineage>
        <taxon>Eukaryota</taxon>
        <taxon>Sar</taxon>
        <taxon>Alveolata</taxon>
        <taxon>Colpodellida</taxon>
        <taxon>Chromeraceae</taxon>
        <taxon>Chromera</taxon>
    </lineage>
</organism>
<evidence type="ECO:0000256" key="1">
    <source>
        <dbReference type="SAM" id="Coils"/>
    </source>
</evidence>
<feature type="coiled-coil region" evidence="1">
    <location>
        <begin position="11"/>
        <end position="126"/>
    </location>
</feature>
<feature type="compositionally biased region" description="Gly residues" evidence="2">
    <location>
        <begin position="1333"/>
        <end position="1343"/>
    </location>
</feature>
<feature type="compositionally biased region" description="Polar residues" evidence="2">
    <location>
        <begin position="623"/>
        <end position="641"/>
    </location>
</feature>
<feature type="coiled-coil region" evidence="1">
    <location>
        <begin position="289"/>
        <end position="316"/>
    </location>
</feature>
<proteinExistence type="predicted"/>
<feature type="region of interest" description="Disordered" evidence="2">
    <location>
        <begin position="760"/>
        <end position="806"/>
    </location>
</feature>
<feature type="region of interest" description="Disordered" evidence="2">
    <location>
        <begin position="357"/>
        <end position="398"/>
    </location>
</feature>
<name>A0A0G4FLH2_9ALVE</name>
<feature type="compositionally biased region" description="Basic and acidic residues" evidence="2">
    <location>
        <begin position="765"/>
        <end position="781"/>
    </location>
</feature>
<feature type="compositionally biased region" description="Polar residues" evidence="2">
    <location>
        <begin position="650"/>
        <end position="662"/>
    </location>
</feature>
<feature type="coiled-coil region" evidence="1">
    <location>
        <begin position="155"/>
        <end position="203"/>
    </location>
</feature>
<feature type="compositionally biased region" description="Polar residues" evidence="2">
    <location>
        <begin position="236"/>
        <end position="245"/>
    </location>
</feature>
<feature type="region of interest" description="Disordered" evidence="2">
    <location>
        <begin position="911"/>
        <end position="932"/>
    </location>
</feature>
<feature type="coiled-coil region" evidence="1">
    <location>
        <begin position="547"/>
        <end position="609"/>
    </location>
</feature>
<feature type="region of interest" description="Disordered" evidence="2">
    <location>
        <begin position="1324"/>
        <end position="1343"/>
    </location>
</feature>
<reference evidence="3" key="1">
    <citation type="submission" date="2014-11" db="EMBL/GenBank/DDBJ databases">
        <authorList>
            <person name="Otto D Thomas"/>
            <person name="Naeem Raeece"/>
        </authorList>
    </citation>
    <scope>NUCLEOTIDE SEQUENCE</scope>
</reference>
<feature type="region of interest" description="Disordered" evidence="2">
    <location>
        <begin position="1168"/>
        <end position="1316"/>
    </location>
</feature>
<feature type="compositionally biased region" description="Basic and acidic residues" evidence="2">
    <location>
        <begin position="1181"/>
        <end position="1207"/>
    </location>
</feature>
<feature type="compositionally biased region" description="Gly residues" evidence="2">
    <location>
        <begin position="1279"/>
        <end position="1291"/>
    </location>
</feature>
<protein>
    <submittedName>
        <fullName evidence="3">Uncharacterized protein</fullName>
    </submittedName>
</protein>
<accession>A0A0G4FLH2</accession>
<feature type="compositionally biased region" description="Basic and acidic residues" evidence="2">
    <location>
        <begin position="1297"/>
        <end position="1312"/>
    </location>
</feature>
<dbReference type="PANTHER" id="PTHR45615:SF80">
    <property type="entry name" value="GRIP DOMAIN-CONTAINING PROTEIN"/>
    <property type="match status" value="1"/>
</dbReference>
<dbReference type="EMBL" id="CDMZ01000450">
    <property type="protein sequence ID" value="CEM14619.1"/>
    <property type="molecule type" value="Genomic_DNA"/>
</dbReference>
<keyword evidence="1" id="KW-0175">Coiled coil</keyword>
<evidence type="ECO:0000313" key="3">
    <source>
        <dbReference type="EMBL" id="CEM14619.1"/>
    </source>
</evidence>
<evidence type="ECO:0000256" key="2">
    <source>
        <dbReference type="SAM" id="MobiDB-lite"/>
    </source>
</evidence>
<dbReference type="PANTHER" id="PTHR45615">
    <property type="entry name" value="MYOSIN HEAVY CHAIN, NON-MUSCLE"/>
    <property type="match status" value="1"/>
</dbReference>
<dbReference type="VEuPathDB" id="CryptoDB:Cvel_17544"/>
<feature type="region of interest" description="Disordered" evidence="2">
    <location>
        <begin position="677"/>
        <end position="704"/>
    </location>
</feature>
<sequence length="1343" mass="147158">MKGPKVSHNHIAAQEKELEAVKKEILRVRETARIERDMYATEVNELKNKVNNLRMENQRYALESKTLEKTVTDHREEKGLLIRRQQAQVETANALRAQLELAITKRQAESEKVSKLEDAFAKLRTQHQDAVVSVTQANVKLRAKEQEIRVMHDQMQAFGEAIAKLKEENAALAEENRNATARLAKYKSEKEKAEAERRKLKGNFRLFPALQKDSAVLSARTTVQLERGSAAAAGTAQPSSPSSSLVDPKRRTLASFLPAPVSFAGEAGRNAAAAAESSSLRDSEQFLMLREAYNELASLRLRVDKLMRENSALEESAASTDLRHQAVFWRERFVELADKARRHGNFQDAQTRNLVTAAAQAQQSEVSQAPLPDKENGEGGQSTRGRRLMTGEGGDEGVMTQGGQMLSKEQADLQAGGDGNRQSRSALVLFKRLLVELFRVPYHVPNNISASRLAAHKILWKRSLQSFSTAAESAAVSAGLAPSWTVVFNVLGGKEHAKLLKRHLVRLRLEKGSLRRHLLGLRSRMHLVVSRHRMEMQRLTRRGIAEKDDLERRLHASEREVEKLLEETELKSGTSTSLATIHNFFLEELRLLELQLEAERNDIDRVTMLSNMPVPMGALLNGGQMNPYSSQQYHTNDSSRPPSHEKEDQGSQPRGSILTSGGSIQGMPVASAVAFSVGGPVRPTGDSGESSSEASPGLPHLHPHANSQLHEHLIHSFQQVLTLMQRRQEEKVARTASIRAGLANVERDLRMIDRQELAKTQQRLAKADEQRQRDEEAKEMLMEAENQESENPTRPKSPKSKLEREKQKILKKVPYVTVVAGPDVVEQDVQTEGSGIVSSRVIFAGERLFNESVLADVTVQVYREEDVLVRVMMEDLEWPLFLYTIFDTIRLDGQGRKGSGHTETNASVVEIADKEKEEADDENQSRGRNEERITGDMGMKIMNLLEIEYIRGMPHLVLLGQEDKTSAAHDPKPRQSLEIDCLFNDDLSFRAPILFGQSGFKSQTQLQAWLKTLKNTVPTLWSTPASTLTLRETGDDLEAPTAASGTQVTSAPLFAAVAGGAPAGAPEAVGGKEHASLQVHSLLALLFDSFDLEVYNLDPYKQLLEHAPFWNFDNLHLHYCMDADEDAALLEPQLFTPDDIAFMSISINVLPDGLVLFSCNMEELAVRSEEEGGGASQDGEGGLKESSQIDKEKAGDGNTEARSDERGASATSGGSGEGIPPSPSPRAGQAPPSIGAEGWFGGGSESASPKRPPSTGSARRKQQDGQQEGASVFDWTGMAPGGSREGGGGAGLSLPSSREKTVEGSEGGEKENGGVGTVEALQGWLGMPEDGGEGGQDGGAPVE</sequence>